<dbReference type="EMBL" id="LSRX01002325">
    <property type="protein sequence ID" value="OLP75698.1"/>
    <property type="molecule type" value="Genomic_DNA"/>
</dbReference>
<gene>
    <name evidence="1" type="ORF">AK812_SmicGene44464</name>
</gene>
<dbReference type="AlphaFoldDB" id="A0A1Q9BYD4"/>
<sequence length="123" mass="13302">MEFPHRISLLKRGLQDLEAGGCLSMGVSFVHLLETYSIIIAATSIAAKGTGQEPLGRLDLFVVLRGTSLSSGKADEAGARVSRREDMLTSEHDFYEQINATGMHDQFPVVEGRLEALPLVMAG</sequence>
<organism evidence="1 2">
    <name type="scientific">Symbiodinium microadriaticum</name>
    <name type="common">Dinoflagellate</name>
    <name type="synonym">Zooxanthella microadriatica</name>
    <dbReference type="NCBI Taxonomy" id="2951"/>
    <lineage>
        <taxon>Eukaryota</taxon>
        <taxon>Sar</taxon>
        <taxon>Alveolata</taxon>
        <taxon>Dinophyceae</taxon>
        <taxon>Suessiales</taxon>
        <taxon>Symbiodiniaceae</taxon>
        <taxon>Symbiodinium</taxon>
    </lineage>
</organism>
<evidence type="ECO:0000313" key="1">
    <source>
        <dbReference type="EMBL" id="OLP75698.1"/>
    </source>
</evidence>
<comment type="caution">
    <text evidence="1">The sequence shown here is derived from an EMBL/GenBank/DDBJ whole genome shotgun (WGS) entry which is preliminary data.</text>
</comment>
<protein>
    <submittedName>
        <fullName evidence="1">Uncharacterized protein</fullName>
    </submittedName>
</protein>
<evidence type="ECO:0000313" key="2">
    <source>
        <dbReference type="Proteomes" id="UP000186817"/>
    </source>
</evidence>
<name>A0A1Q9BYD4_SYMMI</name>
<proteinExistence type="predicted"/>
<keyword evidence="2" id="KW-1185">Reference proteome</keyword>
<accession>A0A1Q9BYD4</accession>
<reference evidence="1 2" key="1">
    <citation type="submission" date="2016-02" db="EMBL/GenBank/DDBJ databases">
        <title>Genome analysis of coral dinoflagellate symbionts highlights evolutionary adaptations to a symbiotic lifestyle.</title>
        <authorList>
            <person name="Aranda M."/>
            <person name="Li Y."/>
            <person name="Liew Y.J."/>
            <person name="Baumgarten S."/>
            <person name="Simakov O."/>
            <person name="Wilson M."/>
            <person name="Piel J."/>
            <person name="Ashoor H."/>
            <person name="Bougouffa S."/>
            <person name="Bajic V.B."/>
            <person name="Ryu T."/>
            <person name="Ravasi T."/>
            <person name="Bayer T."/>
            <person name="Micklem G."/>
            <person name="Kim H."/>
            <person name="Bhak J."/>
            <person name="Lajeunesse T.C."/>
            <person name="Voolstra C.R."/>
        </authorList>
    </citation>
    <scope>NUCLEOTIDE SEQUENCE [LARGE SCALE GENOMIC DNA]</scope>
    <source>
        <strain evidence="1 2">CCMP2467</strain>
    </source>
</reference>
<dbReference type="Proteomes" id="UP000186817">
    <property type="component" value="Unassembled WGS sequence"/>
</dbReference>